<gene>
    <name evidence="1" type="ORF">NLG97_g3621</name>
</gene>
<name>A0ACC1R081_9HYPO</name>
<evidence type="ECO:0000313" key="1">
    <source>
        <dbReference type="EMBL" id="KAJ3495112.1"/>
    </source>
</evidence>
<reference evidence="1" key="1">
    <citation type="submission" date="2022-07" db="EMBL/GenBank/DDBJ databases">
        <title>Genome Sequence of Lecanicillium saksenae.</title>
        <authorList>
            <person name="Buettner E."/>
        </authorList>
    </citation>
    <scope>NUCLEOTIDE SEQUENCE</scope>
    <source>
        <strain evidence="1">VT-O1</strain>
    </source>
</reference>
<sequence length="252" mass="29384">MANRTFEDRHREISNERELLAEQLAKQIKTARKARDEGNALGNPSLIFGALENTAETEDLGQEVLKVSKLSIHDWCRKVRGFLDELATITNSSRRFLFVSDEQHNLTKDLMQELNESKVENTRLKRRVESVETKYREREDSLVRLRDQIERLHSSSRDMQSERTKLLSELAYAKQDLFREQERKKKAQKEMKLSRERRFWLHRQLAEARRALRQQGNNANVNDGSDVPEVEEELSSHVATANHPEVSASDSE</sequence>
<protein>
    <submittedName>
        <fullName evidence="1">Uncharacterized protein</fullName>
    </submittedName>
</protein>
<evidence type="ECO:0000313" key="2">
    <source>
        <dbReference type="Proteomes" id="UP001148737"/>
    </source>
</evidence>
<dbReference type="EMBL" id="JANAKD010000311">
    <property type="protein sequence ID" value="KAJ3495112.1"/>
    <property type="molecule type" value="Genomic_DNA"/>
</dbReference>
<organism evidence="1 2">
    <name type="scientific">Lecanicillium saksenae</name>
    <dbReference type="NCBI Taxonomy" id="468837"/>
    <lineage>
        <taxon>Eukaryota</taxon>
        <taxon>Fungi</taxon>
        <taxon>Dikarya</taxon>
        <taxon>Ascomycota</taxon>
        <taxon>Pezizomycotina</taxon>
        <taxon>Sordariomycetes</taxon>
        <taxon>Hypocreomycetidae</taxon>
        <taxon>Hypocreales</taxon>
        <taxon>Cordycipitaceae</taxon>
        <taxon>Lecanicillium</taxon>
    </lineage>
</organism>
<dbReference type="Proteomes" id="UP001148737">
    <property type="component" value="Unassembled WGS sequence"/>
</dbReference>
<accession>A0ACC1R081</accession>
<keyword evidence="2" id="KW-1185">Reference proteome</keyword>
<proteinExistence type="predicted"/>
<comment type="caution">
    <text evidence="1">The sequence shown here is derived from an EMBL/GenBank/DDBJ whole genome shotgun (WGS) entry which is preliminary data.</text>
</comment>